<keyword evidence="7 12" id="KW-0067">ATP-binding</keyword>
<evidence type="ECO:0000256" key="7">
    <source>
        <dbReference type="ARBA" id="ARBA00022840"/>
    </source>
</evidence>
<comment type="subcellular location">
    <subcellularLocation>
        <location evidence="2">Cytoplasm</location>
    </subcellularLocation>
    <subcellularLocation>
        <location evidence="1">Mitochondrion matrix</location>
    </subcellularLocation>
</comment>
<dbReference type="GO" id="GO:0004823">
    <property type="term" value="F:leucine-tRNA ligase activity"/>
    <property type="evidence" value="ECO:0007669"/>
    <property type="project" value="UniProtKB-EC"/>
</dbReference>
<keyword evidence="8 12" id="KW-0648">Protein biosynthesis</keyword>
<evidence type="ECO:0000256" key="1">
    <source>
        <dbReference type="ARBA" id="ARBA00004305"/>
    </source>
</evidence>
<evidence type="ECO:0000256" key="6">
    <source>
        <dbReference type="ARBA" id="ARBA00022741"/>
    </source>
</evidence>
<evidence type="ECO:0000313" key="18">
    <source>
        <dbReference type="Proteomes" id="UP000320475"/>
    </source>
</evidence>
<comment type="catalytic activity">
    <reaction evidence="11">
        <text>tRNA(Leu) + L-leucine + ATP = L-leucyl-tRNA(Leu) + AMP + diphosphate</text>
        <dbReference type="Rhea" id="RHEA:11688"/>
        <dbReference type="Rhea" id="RHEA-COMP:9613"/>
        <dbReference type="Rhea" id="RHEA-COMP:9622"/>
        <dbReference type="ChEBI" id="CHEBI:30616"/>
        <dbReference type="ChEBI" id="CHEBI:33019"/>
        <dbReference type="ChEBI" id="CHEBI:57427"/>
        <dbReference type="ChEBI" id="CHEBI:78442"/>
        <dbReference type="ChEBI" id="CHEBI:78494"/>
        <dbReference type="ChEBI" id="CHEBI:456215"/>
        <dbReference type="EC" id="6.1.1.4"/>
    </reaction>
</comment>
<keyword evidence="5 12" id="KW-0436">Ligase</keyword>
<dbReference type="Gene3D" id="1.10.730.10">
    <property type="entry name" value="Isoleucyl-tRNA Synthetase, Domain 1"/>
    <property type="match status" value="1"/>
</dbReference>
<dbReference type="Proteomes" id="UP000320475">
    <property type="component" value="Unassembled WGS sequence"/>
</dbReference>
<evidence type="ECO:0000256" key="9">
    <source>
        <dbReference type="ARBA" id="ARBA00023146"/>
    </source>
</evidence>
<dbReference type="InterPro" id="IPR009080">
    <property type="entry name" value="tRNAsynth_Ia_anticodon-bd"/>
</dbReference>
<evidence type="ECO:0000259" key="14">
    <source>
        <dbReference type="Pfam" id="PF08264"/>
    </source>
</evidence>
<feature type="domain" description="Aminoacyl-tRNA synthetase class Ia" evidence="13">
    <location>
        <begin position="431"/>
        <end position="593"/>
    </location>
</feature>
<comment type="similarity">
    <text evidence="3 12">Belongs to the class-I aminoacyl-tRNA synthetase family.</text>
</comment>
<dbReference type="InterPro" id="IPR001412">
    <property type="entry name" value="aa-tRNA-synth_I_CS"/>
</dbReference>
<evidence type="ECO:0000313" key="17">
    <source>
        <dbReference type="Proteomes" id="UP000317494"/>
    </source>
</evidence>
<dbReference type="Gene3D" id="3.40.50.620">
    <property type="entry name" value="HUPs"/>
    <property type="match status" value="2"/>
</dbReference>
<sequence length="880" mass="98826">MPFSAATTPPSTIRDLMRRAARRASLLGVLPLQCSPKTVSLAFHQGRPSQTASNAHQTSVSAVSADGSRSKYYVLSMFPYPSGRLHMGHFRIYAIADTIARFRYCTGNDLIHPMGWDAFGLPAENAALDHDLHPATWTRTNIDHMRQQLKDMGTCFEWKREISTIDPSYYKWTQLIFLKLLKSGLAYQKEAWVNWDPVDETVLANEQVDAQGRADRSGALVQRRKLRQWFLKTNHYAEELLNDLNDLDWPDHVKQLQRNWIGKTEGWEVDFRVCVASAPAAAPSPHLTVFVENLNHLLKTDYLAISPEHLLVSDWYLPKSISSKILKYAETAQSKWKTTRSNANGVFAGIFGSHPVTGKRIPIYISDALMSPASITKAAIGVPNHSPDHARFAMRHKMRPMAVDDLTMNATEIGKTLTDTGLGRQTVRYRLRDWLVSRQRYWGTPIPVIHCATCGVVPIEEPELPIVLPEDLAISGRGVSSLNQEWSKCTCPKCKQPATRETDTMDTFVDSSWYWLRYLDPHNSQLPCDNSLASKYLPVDLYIGGVEHAAMHLLYARFMGKFLRDQGMLGDALQMKKGEPFKRLLAQGMVQNQTYRCPKTGRYFKKEELDLSDPRNVRIKSTNTQPVVTYEKMSKSKYNGVDPEDIIREHGADAARLHILYRAAPADELLWDDNGAIGMSRWLNRVRELVLSHHDNPALLEGIAEGEKNDEARTISIMTLSVIEKVTTSLSDTYAFHTAIASLIKFTNALVALSKESQVHGLQAYDTAVRTLVQLMTPFAPGLGSELRDLLKIESVGWPTASAVEDSVDGEIDVDEKTTVVIMVNGKARGTFQVSSASLSQSDLIQDLARRTDTFKKWVDPAPVKRVLIVDNGKVINFLH</sequence>
<evidence type="ECO:0000256" key="2">
    <source>
        <dbReference type="ARBA" id="ARBA00004496"/>
    </source>
</evidence>
<evidence type="ECO:0000313" key="15">
    <source>
        <dbReference type="EMBL" id="TPX35400.1"/>
    </source>
</evidence>
<dbReference type="Pfam" id="PF08264">
    <property type="entry name" value="Anticodon_1"/>
    <property type="match status" value="1"/>
</dbReference>
<protein>
    <recommendedName>
        <fullName evidence="4">leucine--tRNA ligase</fullName>
        <ecNumber evidence="4">6.1.1.4</ecNumber>
    </recommendedName>
    <alternativeName>
        <fullName evidence="10">Leucyl-tRNA synthetase</fullName>
    </alternativeName>
</protein>
<name>A0A507C1J9_9FUNG</name>
<reference evidence="17 18" key="1">
    <citation type="journal article" date="2019" name="Sci. Rep.">
        <title>Comparative genomics of chytrid fungi reveal insights into the obligate biotrophic and pathogenic lifestyle of Synchytrium endobioticum.</title>
        <authorList>
            <person name="van de Vossenberg B.T.L.H."/>
            <person name="Warris S."/>
            <person name="Nguyen H.D.T."/>
            <person name="van Gent-Pelzer M.P.E."/>
            <person name="Joly D.L."/>
            <person name="van de Geest H.C."/>
            <person name="Bonants P.J.M."/>
            <person name="Smith D.S."/>
            <person name="Levesque C.A."/>
            <person name="van der Lee T.A.J."/>
        </authorList>
    </citation>
    <scope>NUCLEOTIDE SEQUENCE [LARGE SCALE GENOMIC DNA]</scope>
    <source>
        <strain evidence="16 18">LEV6574</strain>
        <strain evidence="15 17">MB42</strain>
    </source>
</reference>
<dbReference type="EC" id="6.1.1.4" evidence="4"/>
<dbReference type="FunFam" id="3.40.50.620:FF:000100">
    <property type="entry name" value="probable leucine--tRNA ligase, mitochondrial"/>
    <property type="match status" value="1"/>
</dbReference>
<dbReference type="InterPro" id="IPR002300">
    <property type="entry name" value="aa-tRNA-synth_Ia"/>
</dbReference>
<dbReference type="VEuPathDB" id="FungiDB:SeMB42_g07183"/>
<dbReference type="PROSITE" id="PS00178">
    <property type="entry name" value="AA_TRNA_LIGASE_I"/>
    <property type="match status" value="1"/>
</dbReference>
<dbReference type="SUPFAM" id="SSF47323">
    <property type="entry name" value="Anticodon-binding domain of a subclass of class I aminoacyl-tRNA synthetases"/>
    <property type="match status" value="1"/>
</dbReference>
<evidence type="ECO:0000256" key="8">
    <source>
        <dbReference type="ARBA" id="ARBA00022917"/>
    </source>
</evidence>
<feature type="domain" description="Aminoacyl-tRNA synthetase class Ia" evidence="13">
    <location>
        <begin position="65"/>
        <end position="269"/>
    </location>
</feature>
<feature type="domain" description="Aminoacyl-tRNA synthetase class Ia" evidence="13">
    <location>
        <begin position="631"/>
        <end position="663"/>
    </location>
</feature>
<dbReference type="InterPro" id="IPR013155">
    <property type="entry name" value="M/V/L/I-tRNA-synth_anticd-bd"/>
</dbReference>
<dbReference type="SUPFAM" id="SSF52374">
    <property type="entry name" value="Nucleotidylyl transferase"/>
    <property type="match status" value="1"/>
</dbReference>
<dbReference type="GO" id="GO:0005524">
    <property type="term" value="F:ATP binding"/>
    <property type="evidence" value="ECO:0007669"/>
    <property type="project" value="UniProtKB-KW"/>
</dbReference>
<dbReference type="PRINTS" id="PR00985">
    <property type="entry name" value="TRNASYNTHLEU"/>
</dbReference>
<dbReference type="InterPro" id="IPR009008">
    <property type="entry name" value="Val/Leu/Ile-tRNA-synth_edit"/>
</dbReference>
<dbReference type="FunFam" id="1.10.730.10:FF:000002">
    <property type="entry name" value="Leucine--tRNA ligase"/>
    <property type="match status" value="1"/>
</dbReference>
<proteinExistence type="inferred from homology"/>
<dbReference type="EMBL" id="QEAM01000331">
    <property type="protein sequence ID" value="TPX41280.1"/>
    <property type="molecule type" value="Genomic_DNA"/>
</dbReference>
<evidence type="ECO:0000313" key="16">
    <source>
        <dbReference type="EMBL" id="TPX41280.1"/>
    </source>
</evidence>
<dbReference type="GO" id="GO:0005759">
    <property type="term" value="C:mitochondrial matrix"/>
    <property type="evidence" value="ECO:0007669"/>
    <property type="project" value="UniProtKB-SubCell"/>
</dbReference>
<evidence type="ECO:0000256" key="11">
    <source>
        <dbReference type="ARBA" id="ARBA00047469"/>
    </source>
</evidence>
<organism evidence="15 17">
    <name type="scientific">Synchytrium endobioticum</name>
    <dbReference type="NCBI Taxonomy" id="286115"/>
    <lineage>
        <taxon>Eukaryota</taxon>
        <taxon>Fungi</taxon>
        <taxon>Fungi incertae sedis</taxon>
        <taxon>Chytridiomycota</taxon>
        <taxon>Chytridiomycota incertae sedis</taxon>
        <taxon>Chytridiomycetes</taxon>
        <taxon>Synchytriales</taxon>
        <taxon>Synchytriaceae</taxon>
        <taxon>Synchytrium</taxon>
    </lineage>
</organism>
<dbReference type="SUPFAM" id="SSF50677">
    <property type="entry name" value="ValRS/IleRS/LeuRS editing domain"/>
    <property type="match status" value="1"/>
</dbReference>
<dbReference type="GO" id="GO:0006429">
    <property type="term" value="P:leucyl-tRNA aminoacylation"/>
    <property type="evidence" value="ECO:0007669"/>
    <property type="project" value="InterPro"/>
</dbReference>
<dbReference type="FunFam" id="3.40.50.620:FF:000003">
    <property type="entry name" value="Leucine--tRNA ligase"/>
    <property type="match status" value="1"/>
</dbReference>
<evidence type="ECO:0000256" key="10">
    <source>
        <dbReference type="ARBA" id="ARBA00030520"/>
    </source>
</evidence>
<evidence type="ECO:0000256" key="3">
    <source>
        <dbReference type="ARBA" id="ARBA00005594"/>
    </source>
</evidence>
<dbReference type="GO" id="GO:0002161">
    <property type="term" value="F:aminoacyl-tRNA deacylase activity"/>
    <property type="evidence" value="ECO:0007669"/>
    <property type="project" value="InterPro"/>
</dbReference>
<dbReference type="STRING" id="286115.A0A507C1J9"/>
<feature type="domain" description="Methionyl/Valyl/Leucyl/Isoleucyl-tRNA synthetase anticodon-binding" evidence="14">
    <location>
        <begin position="721"/>
        <end position="837"/>
    </location>
</feature>
<dbReference type="OrthoDB" id="15954at2759"/>
<dbReference type="AlphaFoldDB" id="A0A507C1J9"/>
<gene>
    <name evidence="16" type="ORF">SeLEV6574_g06175</name>
    <name evidence="15" type="ORF">SeMB42_g07183</name>
</gene>
<evidence type="ECO:0000256" key="4">
    <source>
        <dbReference type="ARBA" id="ARBA00013164"/>
    </source>
</evidence>
<accession>A0A507C1J9</accession>
<evidence type="ECO:0000256" key="12">
    <source>
        <dbReference type="RuleBase" id="RU363035"/>
    </source>
</evidence>
<evidence type="ECO:0000259" key="13">
    <source>
        <dbReference type="Pfam" id="PF00133"/>
    </source>
</evidence>
<dbReference type="PANTHER" id="PTHR43740">
    <property type="entry name" value="LEUCYL-TRNA SYNTHETASE"/>
    <property type="match status" value="1"/>
</dbReference>
<dbReference type="InterPro" id="IPR002302">
    <property type="entry name" value="Leu-tRNA-ligase"/>
</dbReference>
<dbReference type="CDD" id="cd00812">
    <property type="entry name" value="LeuRS_core"/>
    <property type="match status" value="1"/>
</dbReference>
<keyword evidence="17" id="KW-1185">Reference proteome</keyword>
<comment type="caution">
    <text evidence="15">The sequence shown here is derived from an EMBL/GenBank/DDBJ whole genome shotgun (WGS) entry which is preliminary data.</text>
</comment>
<dbReference type="Pfam" id="PF00133">
    <property type="entry name" value="tRNA-synt_1"/>
    <property type="match status" value="3"/>
</dbReference>
<dbReference type="GO" id="GO:0032543">
    <property type="term" value="P:mitochondrial translation"/>
    <property type="evidence" value="ECO:0007669"/>
    <property type="project" value="TreeGrafter"/>
</dbReference>
<dbReference type="PANTHER" id="PTHR43740:SF2">
    <property type="entry name" value="LEUCINE--TRNA LIGASE, MITOCHONDRIAL"/>
    <property type="match status" value="1"/>
</dbReference>
<dbReference type="Proteomes" id="UP000317494">
    <property type="component" value="Unassembled WGS sequence"/>
</dbReference>
<keyword evidence="9 12" id="KW-0030">Aminoacyl-tRNA synthetase</keyword>
<evidence type="ECO:0000256" key="5">
    <source>
        <dbReference type="ARBA" id="ARBA00022598"/>
    </source>
</evidence>
<keyword evidence="6 12" id="KW-0547">Nucleotide-binding</keyword>
<dbReference type="EMBL" id="QEAN01000472">
    <property type="protein sequence ID" value="TPX35400.1"/>
    <property type="molecule type" value="Genomic_DNA"/>
</dbReference>
<dbReference type="InterPro" id="IPR014729">
    <property type="entry name" value="Rossmann-like_a/b/a_fold"/>
</dbReference>